<dbReference type="SUPFAM" id="SSF53720">
    <property type="entry name" value="ALDH-like"/>
    <property type="match status" value="1"/>
</dbReference>
<organism evidence="8 9">
    <name type="scientific">Centropus bengalensis</name>
    <name type="common">lesser coucal</name>
    <dbReference type="NCBI Taxonomy" id="1463675"/>
    <lineage>
        <taxon>Eukaryota</taxon>
        <taxon>Metazoa</taxon>
        <taxon>Chordata</taxon>
        <taxon>Craniata</taxon>
        <taxon>Vertebrata</taxon>
        <taxon>Euteleostomi</taxon>
        <taxon>Archelosauria</taxon>
        <taxon>Archosauria</taxon>
        <taxon>Dinosauria</taxon>
        <taxon>Saurischia</taxon>
        <taxon>Theropoda</taxon>
        <taxon>Coelurosauria</taxon>
        <taxon>Aves</taxon>
        <taxon>Neognathae</taxon>
        <taxon>Neoaves</taxon>
        <taxon>Otidimorphae</taxon>
        <taxon>Cuculiformes</taxon>
        <taxon>Centropidae</taxon>
        <taxon>Centropus</taxon>
    </lineage>
</organism>
<dbReference type="GO" id="GO:0004029">
    <property type="term" value="F:aldehyde dehydrogenase (NAD+) activity"/>
    <property type="evidence" value="ECO:0007669"/>
    <property type="project" value="TreeGrafter"/>
</dbReference>
<feature type="domain" description="Aldehyde dehydrogenase" evidence="7">
    <location>
        <begin position="18"/>
        <end position="424"/>
    </location>
</feature>
<evidence type="ECO:0000256" key="5">
    <source>
        <dbReference type="PROSITE-ProRule" id="PRU10007"/>
    </source>
</evidence>
<dbReference type="InterPro" id="IPR016161">
    <property type="entry name" value="Ald_DH/histidinol_DH"/>
</dbReference>
<feature type="active site" evidence="4">
    <location>
        <position position="243"/>
    </location>
</feature>
<dbReference type="InterPro" id="IPR029510">
    <property type="entry name" value="Ald_DH_CS_GLU"/>
</dbReference>
<sequence>NPYAGLVGHLRAAWLSGRTRPMEYRVAQLEALGRFLDEKKEEILEATALDLGKPSFEAYFTEILLCKNELNDTLNNLSHWMKDEHVCKNLVTQLDSAFIHKDPYGVVLIIAPWNYPIHLFLVPLIGAIAAGNCVVVKPSEIAKNTEKLVAETLTCYLDNDCFAVVTAGVEGTTKLLENKFDYIFFTGSPSVGRIVMTAAAKHLTPVTLELGGKNPCYISDSCNVQNVARRVAWGRFFNAGQTCVAPDYVLCSLEMQEKLMPALREAIKEFYGPNPQESPDFGRIIGDKQFHRIRALLRSGRVAIGGQTDEKERYIAPTVLADVQPSDPAMQEEIFGPILPFITVATMDEAIDFINARPRPLALYAFSCDSKVRVVQAPERELDFSLVDPNGGRDPTTNPRPVLCVAGNSGLGLYHGKFTFDTFTHRRGCLHRSMGLEALNAPRYPPYSQQKLGMLTATTEIKRRGMCTLL</sequence>
<keyword evidence="3" id="KW-0520">NAD</keyword>
<evidence type="ECO:0000256" key="1">
    <source>
        <dbReference type="ARBA" id="ARBA00009986"/>
    </source>
</evidence>
<evidence type="ECO:0000313" key="9">
    <source>
        <dbReference type="Proteomes" id="UP000632886"/>
    </source>
</evidence>
<feature type="non-terminal residue" evidence="8">
    <location>
        <position position="470"/>
    </location>
</feature>
<dbReference type="GO" id="GO:0005737">
    <property type="term" value="C:cytoplasm"/>
    <property type="evidence" value="ECO:0007669"/>
    <property type="project" value="TreeGrafter"/>
</dbReference>
<dbReference type="Gene3D" id="3.40.309.10">
    <property type="entry name" value="Aldehyde Dehydrogenase, Chain A, domain 2"/>
    <property type="match status" value="1"/>
</dbReference>
<comment type="similarity">
    <text evidence="1 6">Belongs to the aldehyde dehydrogenase family.</text>
</comment>
<accession>A0A852MH10</accession>
<dbReference type="InterPro" id="IPR016162">
    <property type="entry name" value="Ald_DH_N"/>
</dbReference>
<comment type="caution">
    <text evidence="8">The sequence shown here is derived from an EMBL/GenBank/DDBJ whole genome shotgun (WGS) entry which is preliminary data.</text>
</comment>
<dbReference type="GO" id="GO:0006081">
    <property type="term" value="P:aldehyde metabolic process"/>
    <property type="evidence" value="ECO:0007669"/>
    <property type="project" value="InterPro"/>
</dbReference>
<dbReference type="PANTHER" id="PTHR43570">
    <property type="entry name" value="ALDEHYDE DEHYDROGENASE"/>
    <property type="match status" value="1"/>
</dbReference>
<evidence type="ECO:0000256" key="4">
    <source>
        <dbReference type="PIRSR" id="PIRSR036492-1"/>
    </source>
</evidence>
<feature type="active site" evidence="4 5">
    <location>
        <position position="209"/>
    </location>
</feature>
<keyword evidence="2 6" id="KW-0560">Oxidoreductase</keyword>
<dbReference type="AlphaFoldDB" id="A0A852MH10"/>
<feature type="non-terminal residue" evidence="8">
    <location>
        <position position="1"/>
    </location>
</feature>
<evidence type="ECO:0000259" key="7">
    <source>
        <dbReference type="Pfam" id="PF00171"/>
    </source>
</evidence>
<dbReference type="GO" id="GO:0004028">
    <property type="term" value="F:3-chloroallyl aldehyde dehydrogenase activity"/>
    <property type="evidence" value="ECO:0007669"/>
    <property type="project" value="TreeGrafter"/>
</dbReference>
<dbReference type="InterPro" id="IPR015590">
    <property type="entry name" value="Aldehyde_DH_dom"/>
</dbReference>
<dbReference type="FunFam" id="3.40.605.10:FF:000004">
    <property type="entry name" value="Aldehyde dehydrogenase"/>
    <property type="match status" value="1"/>
</dbReference>
<dbReference type="EMBL" id="WBNK01004306">
    <property type="protein sequence ID" value="NXX99874.1"/>
    <property type="molecule type" value="Genomic_DNA"/>
</dbReference>
<dbReference type="InterPro" id="IPR016163">
    <property type="entry name" value="Ald_DH_C"/>
</dbReference>
<reference evidence="8 9" key="1">
    <citation type="submission" date="2020-02" db="EMBL/GenBank/DDBJ databases">
        <title>Bird 10,000 Genomes (B10K) Project - Family phase.</title>
        <authorList>
            <person name="Zhang G."/>
        </authorList>
    </citation>
    <scope>NUCLEOTIDE SEQUENCE [LARGE SCALE GENOMIC DNA]</scope>
    <source>
        <strain evidence="8">B10K-DU-017-21</strain>
    </source>
</reference>
<dbReference type="InterPro" id="IPR012394">
    <property type="entry name" value="Aldehyde_DH_NAD(P)"/>
</dbReference>
<protein>
    <submittedName>
        <fullName evidence="8">AL3B2 dehydrogenase</fullName>
    </submittedName>
</protein>
<dbReference type="Pfam" id="PF00171">
    <property type="entry name" value="Aldedh"/>
    <property type="match status" value="1"/>
</dbReference>
<gene>
    <name evidence="8" type="primary">Aldh3b2</name>
    <name evidence="8" type="ORF">CENBEN_R09645</name>
</gene>
<keyword evidence="9" id="KW-1185">Reference proteome</keyword>
<dbReference type="Proteomes" id="UP000632886">
    <property type="component" value="Unassembled WGS sequence"/>
</dbReference>
<evidence type="ECO:0000313" key="8">
    <source>
        <dbReference type="EMBL" id="NXX99874.1"/>
    </source>
</evidence>
<dbReference type="PIRSF" id="PIRSF036492">
    <property type="entry name" value="ALDH"/>
    <property type="match status" value="1"/>
</dbReference>
<dbReference type="PANTHER" id="PTHR43570:SF2">
    <property type="entry name" value="ALDEHYDE DEHYDROGENASE FAMILY 3 MEMBER B1"/>
    <property type="match status" value="1"/>
</dbReference>
<proteinExistence type="inferred from homology"/>
<name>A0A852MH10_9AVES</name>
<dbReference type="Gene3D" id="3.40.605.10">
    <property type="entry name" value="Aldehyde Dehydrogenase, Chain A, domain 1"/>
    <property type="match status" value="1"/>
</dbReference>
<evidence type="ECO:0000256" key="2">
    <source>
        <dbReference type="ARBA" id="ARBA00023002"/>
    </source>
</evidence>
<dbReference type="PROSITE" id="PS00070">
    <property type="entry name" value="ALDEHYDE_DEHYDR_CYS"/>
    <property type="match status" value="1"/>
</dbReference>
<evidence type="ECO:0000256" key="6">
    <source>
        <dbReference type="RuleBase" id="RU003345"/>
    </source>
</evidence>
<dbReference type="PROSITE" id="PS00687">
    <property type="entry name" value="ALDEHYDE_DEHYDR_GLU"/>
    <property type="match status" value="1"/>
</dbReference>
<evidence type="ECO:0000256" key="3">
    <source>
        <dbReference type="ARBA" id="ARBA00023027"/>
    </source>
</evidence>
<dbReference type="FunFam" id="3.40.309.10:FF:000003">
    <property type="entry name" value="Aldehyde dehydrogenase"/>
    <property type="match status" value="1"/>
</dbReference>
<dbReference type="InterPro" id="IPR016160">
    <property type="entry name" value="Ald_DH_CS_CYS"/>
</dbReference>